<reference evidence="2 3" key="1">
    <citation type="submission" date="2016-10" db="EMBL/GenBank/DDBJ databases">
        <authorList>
            <person name="de Groot N.N."/>
        </authorList>
    </citation>
    <scope>NUCLEOTIDE SEQUENCE [LARGE SCALE GENOMIC DNA]</scope>
    <source>
        <strain evidence="2 3">DSM 22489</strain>
    </source>
</reference>
<dbReference type="AlphaFoldDB" id="A0A1H6A826"/>
<dbReference type="RefSeq" id="WP_103933859.1">
    <property type="nucleotide sequence ID" value="NZ_FNVA01000005.1"/>
</dbReference>
<dbReference type="Pfam" id="PF01850">
    <property type="entry name" value="PIN"/>
    <property type="match status" value="1"/>
</dbReference>
<accession>A0A1H6A826</accession>
<dbReference type="PANTHER" id="PTHR36173">
    <property type="entry name" value="RIBONUCLEASE VAPC16-RELATED"/>
    <property type="match status" value="1"/>
</dbReference>
<name>A0A1H6A826_9BACT</name>
<dbReference type="InterPro" id="IPR041705">
    <property type="entry name" value="PIN_Sll0205"/>
</dbReference>
<protein>
    <submittedName>
        <fullName evidence="2">PIN domain nuclease, a component of toxin-antitoxin system (PIN domain)</fullName>
    </submittedName>
</protein>
<dbReference type="InterPro" id="IPR052919">
    <property type="entry name" value="TA_system_RNase"/>
</dbReference>
<organism evidence="2 3">
    <name type="scientific">Bryocella elongata</name>
    <dbReference type="NCBI Taxonomy" id="863522"/>
    <lineage>
        <taxon>Bacteria</taxon>
        <taxon>Pseudomonadati</taxon>
        <taxon>Acidobacteriota</taxon>
        <taxon>Terriglobia</taxon>
        <taxon>Terriglobales</taxon>
        <taxon>Acidobacteriaceae</taxon>
        <taxon>Bryocella</taxon>
    </lineage>
</organism>
<evidence type="ECO:0000313" key="2">
    <source>
        <dbReference type="EMBL" id="SEG44903.1"/>
    </source>
</evidence>
<dbReference type="InterPro" id="IPR029060">
    <property type="entry name" value="PIN-like_dom_sf"/>
</dbReference>
<dbReference type="OrthoDB" id="9798990at2"/>
<keyword evidence="3" id="KW-1185">Reference proteome</keyword>
<evidence type="ECO:0000313" key="3">
    <source>
        <dbReference type="Proteomes" id="UP000236728"/>
    </source>
</evidence>
<proteinExistence type="predicted"/>
<dbReference type="Proteomes" id="UP000236728">
    <property type="component" value="Unassembled WGS sequence"/>
</dbReference>
<dbReference type="PANTHER" id="PTHR36173:SF2">
    <property type="entry name" value="RIBONUCLEASE VAPC16"/>
    <property type="match status" value="1"/>
</dbReference>
<dbReference type="EMBL" id="FNVA01000005">
    <property type="protein sequence ID" value="SEG44903.1"/>
    <property type="molecule type" value="Genomic_DNA"/>
</dbReference>
<dbReference type="InterPro" id="IPR002716">
    <property type="entry name" value="PIN_dom"/>
</dbReference>
<feature type="domain" description="PIN" evidence="1">
    <location>
        <begin position="4"/>
        <end position="123"/>
    </location>
</feature>
<sequence length="130" mass="14515">MSRVLPDTHLLLWIAEDSIRMPAEAAAVLKDEENEIFFSVASIWEVSIKAALNKPGYLADPSALRRGLLGIGFRELLITSAHVIAVAKLPHHHRDPFDRLLVAQARTEGLTLMTTDKTLARYGASVRRFR</sequence>
<dbReference type="SUPFAM" id="SSF88723">
    <property type="entry name" value="PIN domain-like"/>
    <property type="match status" value="1"/>
</dbReference>
<evidence type="ECO:0000259" key="1">
    <source>
        <dbReference type="Pfam" id="PF01850"/>
    </source>
</evidence>
<gene>
    <name evidence="2" type="ORF">SAMN05421819_2991</name>
</gene>
<dbReference type="Gene3D" id="3.40.50.1010">
    <property type="entry name" value="5'-nuclease"/>
    <property type="match status" value="1"/>
</dbReference>
<dbReference type="CDD" id="cd09872">
    <property type="entry name" value="PIN_Sll0205-like"/>
    <property type="match status" value="1"/>
</dbReference>